<dbReference type="GO" id="GO:0005634">
    <property type="term" value="C:nucleus"/>
    <property type="evidence" value="ECO:0007669"/>
    <property type="project" value="TreeGrafter"/>
</dbReference>
<reference evidence="4" key="1">
    <citation type="journal article" date="2023" name="Insect Mol. Biol.">
        <title>Genome sequencing provides insights into the evolution of gene families encoding plant cell wall-degrading enzymes in longhorned beetles.</title>
        <authorList>
            <person name="Shin N.R."/>
            <person name="Okamura Y."/>
            <person name="Kirsch R."/>
            <person name="Pauchet Y."/>
        </authorList>
    </citation>
    <scope>NUCLEOTIDE SEQUENCE</scope>
    <source>
        <strain evidence="4">AMC_N1</strain>
    </source>
</reference>
<feature type="repeat" description="ANK" evidence="3">
    <location>
        <begin position="153"/>
        <end position="185"/>
    </location>
</feature>
<dbReference type="InterPro" id="IPR050663">
    <property type="entry name" value="Ankyrin-SOCS_Box"/>
</dbReference>
<dbReference type="PRINTS" id="PR01415">
    <property type="entry name" value="ANKYRIN"/>
</dbReference>
<evidence type="ECO:0000256" key="3">
    <source>
        <dbReference type="PROSITE-ProRule" id="PRU00023"/>
    </source>
</evidence>
<evidence type="ECO:0000256" key="1">
    <source>
        <dbReference type="ARBA" id="ARBA00022737"/>
    </source>
</evidence>
<dbReference type="PANTHER" id="PTHR24193">
    <property type="entry name" value="ANKYRIN REPEAT PROTEIN"/>
    <property type="match status" value="1"/>
</dbReference>
<dbReference type="Proteomes" id="UP001162162">
    <property type="component" value="Unassembled WGS sequence"/>
</dbReference>
<keyword evidence="2 3" id="KW-0040">ANK repeat</keyword>
<sequence>MIKFSGIVDDSKKIHGTKYILSTASDNTVALDGAELIPIDLGGRLITHPAISVNELGKQLLKAAADGDVDNIKTLLTKGAPFTADWLGTSPLHLAAQNNHLEITEILLRAGISKDARTKVDRTPLHMAAYEGHLQIVDTLVKQGADIDCRDLLGMTPLHWAVQNGHIEIVEYLIMNGAQIETHNKFNLTPLMIAQQTRRLDIEGVINNSLANSSLAAQNLVIQLTSEDGGESNSQGSQDFMEEMELENSNHESIIIPLEPNVIPHFQSDHSELERRA</sequence>
<keyword evidence="1" id="KW-0677">Repeat</keyword>
<evidence type="ECO:0000313" key="4">
    <source>
        <dbReference type="EMBL" id="KAJ8961504.1"/>
    </source>
</evidence>
<organism evidence="4 5">
    <name type="scientific">Aromia moschata</name>
    <dbReference type="NCBI Taxonomy" id="1265417"/>
    <lineage>
        <taxon>Eukaryota</taxon>
        <taxon>Metazoa</taxon>
        <taxon>Ecdysozoa</taxon>
        <taxon>Arthropoda</taxon>
        <taxon>Hexapoda</taxon>
        <taxon>Insecta</taxon>
        <taxon>Pterygota</taxon>
        <taxon>Neoptera</taxon>
        <taxon>Endopterygota</taxon>
        <taxon>Coleoptera</taxon>
        <taxon>Polyphaga</taxon>
        <taxon>Cucujiformia</taxon>
        <taxon>Chrysomeloidea</taxon>
        <taxon>Cerambycidae</taxon>
        <taxon>Cerambycinae</taxon>
        <taxon>Callichromatini</taxon>
        <taxon>Aromia</taxon>
    </lineage>
</organism>
<feature type="repeat" description="ANK" evidence="3">
    <location>
        <begin position="120"/>
        <end position="152"/>
    </location>
</feature>
<dbReference type="AlphaFoldDB" id="A0AAV8ZDS2"/>
<name>A0AAV8ZDS2_9CUCU</name>
<dbReference type="Gene3D" id="1.25.40.20">
    <property type="entry name" value="Ankyrin repeat-containing domain"/>
    <property type="match status" value="1"/>
</dbReference>
<comment type="caution">
    <text evidence="4">The sequence shown here is derived from an EMBL/GenBank/DDBJ whole genome shotgun (WGS) entry which is preliminary data.</text>
</comment>
<accession>A0AAV8ZDS2</accession>
<dbReference type="PROSITE" id="PS50088">
    <property type="entry name" value="ANK_REPEAT"/>
    <property type="match status" value="3"/>
</dbReference>
<feature type="repeat" description="ANK" evidence="3">
    <location>
        <begin position="87"/>
        <end position="119"/>
    </location>
</feature>
<dbReference type="InterPro" id="IPR002110">
    <property type="entry name" value="Ankyrin_rpt"/>
</dbReference>
<dbReference type="Pfam" id="PF00023">
    <property type="entry name" value="Ank"/>
    <property type="match status" value="1"/>
</dbReference>
<evidence type="ECO:0000256" key="2">
    <source>
        <dbReference type="ARBA" id="ARBA00023043"/>
    </source>
</evidence>
<evidence type="ECO:0000313" key="5">
    <source>
        <dbReference type="Proteomes" id="UP001162162"/>
    </source>
</evidence>
<dbReference type="Pfam" id="PF12796">
    <property type="entry name" value="Ank_2"/>
    <property type="match status" value="1"/>
</dbReference>
<protein>
    <submittedName>
        <fullName evidence="4">Uncharacterized protein</fullName>
    </submittedName>
</protein>
<dbReference type="GO" id="GO:0045944">
    <property type="term" value="P:positive regulation of transcription by RNA polymerase II"/>
    <property type="evidence" value="ECO:0007669"/>
    <property type="project" value="TreeGrafter"/>
</dbReference>
<gene>
    <name evidence="4" type="ORF">NQ318_014753</name>
</gene>
<dbReference type="PANTHER" id="PTHR24193:SF121">
    <property type="entry name" value="ADA2A-CONTAINING COMPLEX COMPONENT 3, ISOFORM D"/>
    <property type="match status" value="1"/>
</dbReference>
<dbReference type="EMBL" id="JAPWTK010000005">
    <property type="protein sequence ID" value="KAJ8961504.1"/>
    <property type="molecule type" value="Genomic_DNA"/>
</dbReference>
<dbReference type="InterPro" id="IPR036770">
    <property type="entry name" value="Ankyrin_rpt-contain_sf"/>
</dbReference>
<keyword evidence="5" id="KW-1185">Reference proteome</keyword>
<dbReference type="GO" id="GO:0000976">
    <property type="term" value="F:transcription cis-regulatory region binding"/>
    <property type="evidence" value="ECO:0007669"/>
    <property type="project" value="TreeGrafter"/>
</dbReference>
<dbReference type="PROSITE" id="PS50297">
    <property type="entry name" value="ANK_REP_REGION"/>
    <property type="match status" value="3"/>
</dbReference>
<dbReference type="SMART" id="SM00248">
    <property type="entry name" value="ANK"/>
    <property type="match status" value="4"/>
</dbReference>
<dbReference type="SUPFAM" id="SSF48403">
    <property type="entry name" value="Ankyrin repeat"/>
    <property type="match status" value="1"/>
</dbReference>
<proteinExistence type="predicted"/>